<sequence>MVGIESGNIEIIVFIFGGFLLLIGILGGGFEVKELKIPKVGPGARIVSIIAGLIFILLAFGLTETSPLPQSDGSNNGPVDFTIYNSLGEGQISEQVTVVIDGKDVGTLTINEHYPNSRLKVTVPKPGQISYSLVSAAVFDINGELFEYNGVGQGIITVEQGKDFSLYGSVSGNTWLITIIEGTTPTVSTI</sequence>
<keyword evidence="1" id="KW-0812">Transmembrane</keyword>
<keyword evidence="1" id="KW-1133">Transmembrane helix</keyword>
<feature type="transmembrane region" description="Helical" evidence="1">
    <location>
        <begin position="12"/>
        <end position="32"/>
    </location>
</feature>
<dbReference type="Proteomes" id="UP000291831">
    <property type="component" value="Unassembled WGS sequence"/>
</dbReference>
<feature type="transmembrane region" description="Helical" evidence="1">
    <location>
        <begin position="44"/>
        <end position="62"/>
    </location>
</feature>
<proteinExistence type="predicted"/>
<organism evidence="2 3">
    <name type="scientific">Candidatus Argoarchaeum ethanivorans</name>
    <dbReference type="NCBI Taxonomy" id="2608793"/>
    <lineage>
        <taxon>Archaea</taxon>
        <taxon>Methanobacteriati</taxon>
        <taxon>Methanobacteriota</taxon>
        <taxon>Stenosarchaea group</taxon>
        <taxon>Methanomicrobia</taxon>
        <taxon>Methanosarcinales</taxon>
        <taxon>Methanosarcinales incertae sedis</taxon>
        <taxon>GOM Arc I cluster</taxon>
        <taxon>Candidatus Argoarchaeum</taxon>
    </lineage>
</organism>
<protein>
    <submittedName>
        <fullName evidence="2">Uncharacterized protein</fullName>
    </submittedName>
</protein>
<comment type="caution">
    <text evidence="2">The sequence shown here is derived from an EMBL/GenBank/DDBJ whole genome shotgun (WGS) entry which is preliminary data.</text>
</comment>
<evidence type="ECO:0000313" key="3">
    <source>
        <dbReference type="Proteomes" id="UP000291831"/>
    </source>
</evidence>
<accession>A0A8B3S0Y8</accession>
<name>A0A8B3S0Y8_9EURY</name>
<dbReference type="AlphaFoldDB" id="A0A8B3S0Y8"/>
<gene>
    <name evidence="2" type="ORF">AEth_01582</name>
</gene>
<evidence type="ECO:0000313" key="2">
    <source>
        <dbReference type="EMBL" id="RZB28978.1"/>
    </source>
</evidence>
<evidence type="ECO:0000256" key="1">
    <source>
        <dbReference type="SAM" id="Phobius"/>
    </source>
</evidence>
<keyword evidence="1" id="KW-0472">Membrane</keyword>
<dbReference type="EMBL" id="RPGO01000033">
    <property type="protein sequence ID" value="RZB28978.1"/>
    <property type="molecule type" value="Genomic_DNA"/>
</dbReference>
<reference evidence="3" key="1">
    <citation type="submission" date="2019-01" db="EMBL/GenBank/DDBJ databases">
        <title>Anaerobic oxidation of ethane by archaea from a marine hydrocarbon seep.</title>
        <authorList>
            <person name="Musat F."/>
        </authorList>
    </citation>
    <scope>NUCLEOTIDE SEQUENCE [LARGE SCALE GENOMIC DNA]</scope>
</reference>